<gene>
    <name evidence="1" type="ORF">E5S67_02558</name>
</gene>
<keyword evidence="1" id="KW-0808">Transferase</keyword>
<name>A0ABX2CWN4_9CYAN</name>
<reference evidence="1 2" key="1">
    <citation type="journal article" date="2020" name="Sci. Rep.">
        <title>A novel cyanobacterial geosmin producer, revising GeoA distribution and dispersion patterns in Bacteria.</title>
        <authorList>
            <person name="Churro C."/>
            <person name="Semedo-Aguiar A.P."/>
            <person name="Silva A.D."/>
            <person name="Pereira-Leal J.B."/>
            <person name="Leite R.B."/>
        </authorList>
    </citation>
    <scope>NUCLEOTIDE SEQUENCE [LARGE SCALE GENOMIC DNA]</scope>
    <source>
        <strain evidence="1 2">IPMA8</strain>
    </source>
</reference>
<dbReference type="GO" id="GO:0032259">
    <property type="term" value="P:methylation"/>
    <property type="evidence" value="ECO:0007669"/>
    <property type="project" value="UniProtKB-KW"/>
</dbReference>
<evidence type="ECO:0000313" key="2">
    <source>
        <dbReference type="Proteomes" id="UP000702425"/>
    </source>
</evidence>
<dbReference type="RefSeq" id="WP_172187716.1">
    <property type="nucleotide sequence ID" value="NZ_CAWPPK010000253.1"/>
</dbReference>
<evidence type="ECO:0000313" key="1">
    <source>
        <dbReference type="EMBL" id="NQE34829.1"/>
    </source>
</evidence>
<keyword evidence="2" id="KW-1185">Reference proteome</keyword>
<dbReference type="Proteomes" id="UP000702425">
    <property type="component" value="Unassembled WGS sequence"/>
</dbReference>
<dbReference type="CDD" id="cd02440">
    <property type="entry name" value="AdoMet_MTases"/>
    <property type="match status" value="1"/>
</dbReference>
<dbReference type="GO" id="GO:0008168">
    <property type="term" value="F:methyltransferase activity"/>
    <property type="evidence" value="ECO:0007669"/>
    <property type="project" value="UniProtKB-KW"/>
</dbReference>
<sequence length="219" mass="24570">MKKNFSNYTYYYTNNRPRYHHAYLISPLLEMLATLQEASKTQLRVLDLGCGNGSLSHVIAEHGCEVVGVDTSAPGIAISRQSFPDCQFIQADIYDLPDTDMLHSFDVVLAIEVIEHLLYPKELAKAAKKCLKPGGRLIISTPYHGYLKNLALAISGKLDQHFTVLWDNGHIKFFSVKTLTKLLTSEGYTDIKFKFAGRCPYLWKSMLCSSELSGKAEKS</sequence>
<dbReference type="Gene3D" id="3.40.50.150">
    <property type="entry name" value="Vaccinia Virus protein VP39"/>
    <property type="match status" value="1"/>
</dbReference>
<comment type="caution">
    <text evidence="1">The sequence shown here is derived from an EMBL/GenBank/DDBJ whole genome shotgun (WGS) entry which is preliminary data.</text>
</comment>
<dbReference type="InterPro" id="IPR029063">
    <property type="entry name" value="SAM-dependent_MTases_sf"/>
</dbReference>
<dbReference type="EMBL" id="SRRZ01000040">
    <property type="protein sequence ID" value="NQE34829.1"/>
    <property type="molecule type" value="Genomic_DNA"/>
</dbReference>
<keyword evidence="1" id="KW-0489">Methyltransferase</keyword>
<dbReference type="Pfam" id="PF13489">
    <property type="entry name" value="Methyltransf_23"/>
    <property type="match status" value="1"/>
</dbReference>
<accession>A0ABX2CWN4</accession>
<dbReference type="EC" id="2.1.1.-" evidence="1"/>
<organism evidence="1 2">
    <name type="scientific">Microcoleus asticus IPMA8</name>
    <dbReference type="NCBI Taxonomy" id="2563858"/>
    <lineage>
        <taxon>Bacteria</taxon>
        <taxon>Bacillati</taxon>
        <taxon>Cyanobacteriota</taxon>
        <taxon>Cyanophyceae</taxon>
        <taxon>Oscillatoriophycideae</taxon>
        <taxon>Oscillatoriales</taxon>
        <taxon>Microcoleaceae</taxon>
        <taxon>Microcoleus</taxon>
        <taxon>Microcoleus asticus</taxon>
    </lineage>
</organism>
<dbReference type="SUPFAM" id="SSF53335">
    <property type="entry name" value="S-adenosyl-L-methionine-dependent methyltransferases"/>
    <property type="match status" value="1"/>
</dbReference>
<dbReference type="PANTHER" id="PTHR43861">
    <property type="entry name" value="TRANS-ACONITATE 2-METHYLTRANSFERASE-RELATED"/>
    <property type="match status" value="1"/>
</dbReference>
<protein>
    <submittedName>
        <fullName evidence="1">S-adenosylmethionine-dependent methyltransferase</fullName>
        <ecNumber evidence="1">2.1.1.-</ecNumber>
    </submittedName>
</protein>
<proteinExistence type="predicted"/>